<feature type="compositionally biased region" description="Acidic residues" evidence="8">
    <location>
        <begin position="1413"/>
        <end position="1429"/>
    </location>
</feature>
<feature type="region of interest" description="Disordered" evidence="8">
    <location>
        <begin position="1128"/>
        <end position="1154"/>
    </location>
</feature>
<dbReference type="SUPFAM" id="SSF57889">
    <property type="entry name" value="Cysteine-rich domain"/>
    <property type="match status" value="1"/>
</dbReference>
<feature type="domain" description="Ras-GEF" evidence="9">
    <location>
        <begin position="574"/>
        <end position="805"/>
    </location>
</feature>
<dbReference type="InterPro" id="IPR011992">
    <property type="entry name" value="EF-hand-dom_pair"/>
</dbReference>
<dbReference type="SMART" id="SM00147">
    <property type="entry name" value="RasGEF"/>
    <property type="match status" value="1"/>
</dbReference>
<comment type="caution">
    <text evidence="13">The sequence shown here is derived from an EMBL/GenBank/DDBJ whole genome shotgun (WGS) entry which is preliminary data.</text>
</comment>
<keyword evidence="2 7" id="KW-0344">Guanine-nucleotide releasing factor</keyword>
<organism evidence="13 14">
    <name type="scientific">Brachionus calyciflorus</name>
    <dbReference type="NCBI Taxonomy" id="104777"/>
    <lineage>
        <taxon>Eukaryota</taxon>
        <taxon>Metazoa</taxon>
        <taxon>Spiralia</taxon>
        <taxon>Gnathifera</taxon>
        <taxon>Rotifera</taxon>
        <taxon>Eurotatoria</taxon>
        <taxon>Monogononta</taxon>
        <taxon>Pseudotrocha</taxon>
        <taxon>Ploima</taxon>
        <taxon>Brachionidae</taxon>
        <taxon>Brachionus</taxon>
    </lineage>
</organism>
<feature type="domain" description="EF-hand" evidence="12">
    <location>
        <begin position="839"/>
        <end position="874"/>
    </location>
</feature>
<dbReference type="InterPro" id="IPR002219">
    <property type="entry name" value="PKC_DAG/PE"/>
</dbReference>
<dbReference type="PROSITE" id="PS00720">
    <property type="entry name" value="RASGEF"/>
    <property type="match status" value="1"/>
</dbReference>
<gene>
    <name evidence="13" type="ORF">OXX778_LOCUS1936</name>
</gene>
<feature type="compositionally biased region" description="Acidic residues" evidence="8">
    <location>
        <begin position="1006"/>
        <end position="1020"/>
    </location>
</feature>
<dbReference type="GO" id="GO:0005509">
    <property type="term" value="F:calcium ion binding"/>
    <property type="evidence" value="ECO:0007669"/>
    <property type="project" value="InterPro"/>
</dbReference>
<keyword evidence="6" id="KW-0106">Calcium</keyword>
<feature type="compositionally biased region" description="Basic and acidic residues" evidence="8">
    <location>
        <begin position="1331"/>
        <end position="1341"/>
    </location>
</feature>
<feature type="compositionally biased region" description="Low complexity" evidence="8">
    <location>
        <begin position="189"/>
        <end position="208"/>
    </location>
</feature>
<name>A0A813MAN6_9BILA</name>
<sequence>MTNNETDNLVVNAYLNKLTTPVLSFESSTTTSSSCSSTTTSTTNTQTKPTTTTLIRTKSLKFNTFETKLSNENIYTFKSDNVYCFNTINNSNNDYDEPKRHLSPKQPKSPKHCAITTKKFFKTSSLVCETDWRNYGEIDTKKYTNYNLESLDLKTNFPKTVQYDEKNIILNRSFKKSIVKNFPSIPLSTSSTPTTTTTASSASSSSSSLFNNTDNQVKKVTKQSQTLEIFSPCKVKSSSSQQDFKKTCVSTKTISINQNNSKKTMSASSSIIIPKNNNKLITSLNRDDLNLDCRKRFFKNYQTEFKIDKLSPMKSLNEDSCRHFEDLEHFVPQSSKLELFQTQISLEINSNENNTVFSSSPKLRESPPLKRAHAITDLHSMDDYSPVTFESSASLKSEQNEDNSSSQIFYIEETKEVVKGIKVRASNLPKLIEILVDSFEESGDLVPDTDFPRVFLLMHKWFMESEDLVKMLSGLYLKYHDINNQNEHSVIYQLKICNTFKYWIDTFTFHFVLDNILIESVKKFANLVSIHGHKDQLKFFDISKIECYDWMRKLTTKNPLKPKQKIALGFDKIEPEVLASQLTYLEWKTLRRISFSDYKSYAIKGSIHNNPPLERSIQLFNGLSQWIQCMVLSKTTPKQRADIIHKFIEVAKHLRQLQNFNSLMAVIGGICHSALARLSKTNLYLSVEDQKVLSDFMELLSSNCNYGQYRKTISEIQNFWIPIIGIHLKDMISLHTAHLDKLDNDLINFRKMAKLSVIFQSVTNLQNSVPPVQENRDLIKLLQLSLDMSYSEDEIYELSLAREPRTSVSSPSTPSRISAFADWAKSISTPPDPQTIQKHVNAMVDAVFKNYDHDRDGFISQAEFFEIAQNFPFIDTFAVLDADKDGMISGEEMKNYFLKANYHALKTEFKHDFHETTYFKPTFCNHCDGFLWGLIKQGWKCKDCGINTHRVCKDRIVMECRSKRNFLMHRQTSSSMSETTRNRSISARSSAREHPKVKQKATQTDNYDDLFMSDESDYSDNESTKHSNNSSFTSSTLVETEINDLNMDDRSNTLNTVSRSNRLTSYSNKKSPKRRKSLPSQCSLIVEPHSSVTLIPRGPLICSNSENLENWLPERLFLNSVSSNINPTNYPTTTTKSTPINNNNKSNSTEESNLSVNLNKNVSLSQTITDKISSSKILDSTLGMSLVKKDSDLNLTPKLLSISQSPGSSRPNIDNENNSIVNTTKPFTKISTYASIIDYNKKFEKKNSESYLTAKMSSNNTIIGSTNTTTSTSKTTTTMMNSTHKAKLIPRPIETIAFKPSRLELISLNKHSTIQPCSSNSSTDNQQQELKLSHESNRNDFDESFNSDNAYSSNDEDNDVFIKLKEAERDKEKLAKENAKIKQELETANAQLTTLKEKMSNIKRDEDRVDSTDRDDDVQTEEEDLDDFVENSGDGDLKKS</sequence>
<dbReference type="InterPro" id="IPR036964">
    <property type="entry name" value="RASGEF_cat_dom_sf"/>
</dbReference>
<dbReference type="PANTHER" id="PTHR23113:SF252">
    <property type="entry name" value="RAS GUANYL-RELEASING PROTEIN 3"/>
    <property type="match status" value="1"/>
</dbReference>
<feature type="domain" description="EF-hand" evidence="12">
    <location>
        <begin position="875"/>
        <end position="903"/>
    </location>
</feature>
<dbReference type="PROSITE" id="PS50009">
    <property type="entry name" value="RASGEF_CAT"/>
    <property type="match status" value="1"/>
</dbReference>
<feature type="region of interest" description="Disordered" evidence="8">
    <location>
        <begin position="1392"/>
        <end position="1440"/>
    </location>
</feature>
<dbReference type="SMART" id="SM00229">
    <property type="entry name" value="RasGEFN"/>
    <property type="match status" value="1"/>
</dbReference>
<dbReference type="GO" id="GO:0008270">
    <property type="term" value="F:zinc ion binding"/>
    <property type="evidence" value="ECO:0007669"/>
    <property type="project" value="UniProtKB-KW"/>
</dbReference>
<evidence type="ECO:0000256" key="7">
    <source>
        <dbReference type="PROSITE-ProRule" id="PRU00168"/>
    </source>
</evidence>
<dbReference type="CDD" id="cd00155">
    <property type="entry name" value="RasGEF"/>
    <property type="match status" value="1"/>
</dbReference>
<evidence type="ECO:0000256" key="3">
    <source>
        <dbReference type="ARBA" id="ARBA00022723"/>
    </source>
</evidence>
<dbReference type="InterPro" id="IPR019804">
    <property type="entry name" value="Ras_G-nucl-exch_fac_CS"/>
</dbReference>
<dbReference type="PROSITE" id="PS50222">
    <property type="entry name" value="EF_HAND_2"/>
    <property type="match status" value="2"/>
</dbReference>
<evidence type="ECO:0000259" key="11">
    <source>
        <dbReference type="PROSITE" id="PS50212"/>
    </source>
</evidence>
<dbReference type="SUPFAM" id="SSF47473">
    <property type="entry name" value="EF-hand"/>
    <property type="match status" value="1"/>
</dbReference>
<dbReference type="FunFam" id="1.10.840.10:FF:000003">
    <property type="entry name" value="Ras guanyl-releasing protein 3 isoform 1"/>
    <property type="match status" value="1"/>
</dbReference>
<evidence type="ECO:0000313" key="13">
    <source>
        <dbReference type="EMBL" id="CAF0718306.1"/>
    </source>
</evidence>
<dbReference type="InterPro" id="IPR000651">
    <property type="entry name" value="Ras-like_Gua-exchang_fac_N"/>
</dbReference>
<feature type="region of interest" description="Disordered" evidence="8">
    <location>
        <begin position="971"/>
        <end position="1081"/>
    </location>
</feature>
<dbReference type="Pfam" id="PF00130">
    <property type="entry name" value="C1_1"/>
    <property type="match status" value="1"/>
</dbReference>
<evidence type="ECO:0000256" key="4">
    <source>
        <dbReference type="ARBA" id="ARBA00022771"/>
    </source>
</evidence>
<dbReference type="Pfam" id="PF00617">
    <property type="entry name" value="RasGEF"/>
    <property type="match status" value="1"/>
</dbReference>
<dbReference type="PROSITE" id="PS50212">
    <property type="entry name" value="RASGEF_NTER"/>
    <property type="match status" value="1"/>
</dbReference>
<dbReference type="CDD" id="cd20808">
    <property type="entry name" value="C1_RASGRP"/>
    <property type="match status" value="1"/>
</dbReference>
<dbReference type="InterPro" id="IPR001895">
    <property type="entry name" value="RASGEF_cat_dom"/>
</dbReference>
<feature type="region of interest" description="Disordered" evidence="8">
    <location>
        <begin position="27"/>
        <end position="49"/>
    </location>
</feature>
<evidence type="ECO:0000259" key="12">
    <source>
        <dbReference type="PROSITE" id="PS50222"/>
    </source>
</evidence>
<dbReference type="Gene3D" id="1.20.870.10">
    <property type="entry name" value="Son of sevenless (SoS) protein Chain: S domain 1"/>
    <property type="match status" value="1"/>
</dbReference>
<dbReference type="InterPro" id="IPR008937">
    <property type="entry name" value="Ras-like_GEF"/>
</dbReference>
<dbReference type="CDD" id="cd00051">
    <property type="entry name" value="EFh"/>
    <property type="match status" value="1"/>
</dbReference>
<dbReference type="Gene3D" id="1.10.840.10">
    <property type="entry name" value="Ras guanine-nucleotide exchange factors catalytic domain"/>
    <property type="match status" value="1"/>
</dbReference>
<dbReference type="GO" id="GO:0005085">
    <property type="term" value="F:guanyl-nucleotide exchange factor activity"/>
    <property type="evidence" value="ECO:0007669"/>
    <property type="project" value="UniProtKB-KW"/>
</dbReference>
<feature type="region of interest" description="Disordered" evidence="8">
    <location>
        <begin position="189"/>
        <end position="211"/>
    </location>
</feature>
<feature type="domain" description="Phorbol-ester/DAG-type" evidence="10">
    <location>
        <begin position="910"/>
        <end position="960"/>
    </location>
</feature>
<evidence type="ECO:0000259" key="9">
    <source>
        <dbReference type="PROSITE" id="PS50009"/>
    </source>
</evidence>
<feature type="domain" description="N-terminal Ras-GEF" evidence="11">
    <location>
        <begin position="419"/>
        <end position="550"/>
    </location>
</feature>
<dbReference type="Pfam" id="PF13202">
    <property type="entry name" value="EF-hand_5"/>
    <property type="match status" value="2"/>
</dbReference>
<dbReference type="PROSITE" id="PS00479">
    <property type="entry name" value="ZF_DAG_PE_1"/>
    <property type="match status" value="1"/>
</dbReference>
<dbReference type="PANTHER" id="PTHR23113">
    <property type="entry name" value="GUANINE NUCLEOTIDE EXCHANGE FACTOR"/>
    <property type="match status" value="1"/>
</dbReference>
<dbReference type="PROSITE" id="PS00018">
    <property type="entry name" value="EF_HAND_1"/>
    <property type="match status" value="2"/>
</dbReference>
<evidence type="ECO:0000259" key="10">
    <source>
        <dbReference type="PROSITE" id="PS50081"/>
    </source>
</evidence>
<dbReference type="OrthoDB" id="74314at2759"/>
<dbReference type="SUPFAM" id="SSF48366">
    <property type="entry name" value="Ras GEF"/>
    <property type="match status" value="1"/>
</dbReference>
<dbReference type="InterPro" id="IPR002048">
    <property type="entry name" value="EF_hand_dom"/>
</dbReference>
<proteinExistence type="inferred from homology"/>
<evidence type="ECO:0000256" key="1">
    <source>
        <dbReference type="ARBA" id="ARBA00009566"/>
    </source>
</evidence>
<dbReference type="GO" id="GO:0007265">
    <property type="term" value="P:Ras protein signal transduction"/>
    <property type="evidence" value="ECO:0007669"/>
    <property type="project" value="TreeGrafter"/>
</dbReference>
<dbReference type="EMBL" id="CAJNOC010000137">
    <property type="protein sequence ID" value="CAF0718306.1"/>
    <property type="molecule type" value="Genomic_DNA"/>
</dbReference>
<feature type="compositionally biased region" description="Polar residues" evidence="8">
    <location>
        <begin position="1344"/>
        <end position="1353"/>
    </location>
</feature>
<protein>
    <submittedName>
        <fullName evidence="13">Uncharacterized protein</fullName>
    </submittedName>
</protein>
<evidence type="ECO:0000313" key="14">
    <source>
        <dbReference type="Proteomes" id="UP000663879"/>
    </source>
</evidence>
<dbReference type="PROSITE" id="PS50081">
    <property type="entry name" value="ZF_DAG_PE_2"/>
    <property type="match status" value="1"/>
</dbReference>
<feature type="compositionally biased region" description="Polar residues" evidence="8">
    <location>
        <begin position="1052"/>
        <end position="1066"/>
    </location>
</feature>
<comment type="similarity">
    <text evidence="1">Belongs to the RASGRP family.</text>
</comment>
<keyword evidence="5" id="KW-0862">Zinc</keyword>
<evidence type="ECO:0000256" key="6">
    <source>
        <dbReference type="ARBA" id="ARBA00022837"/>
    </source>
</evidence>
<evidence type="ECO:0000256" key="8">
    <source>
        <dbReference type="SAM" id="MobiDB-lite"/>
    </source>
</evidence>
<dbReference type="GO" id="GO:0005886">
    <property type="term" value="C:plasma membrane"/>
    <property type="evidence" value="ECO:0007669"/>
    <property type="project" value="TreeGrafter"/>
</dbReference>
<feature type="compositionally biased region" description="Basic and acidic residues" evidence="8">
    <location>
        <begin position="1395"/>
        <end position="1412"/>
    </location>
</feature>
<dbReference type="InterPro" id="IPR046349">
    <property type="entry name" value="C1-like_sf"/>
</dbReference>
<dbReference type="InterPro" id="IPR018247">
    <property type="entry name" value="EF_Hand_1_Ca_BS"/>
</dbReference>
<dbReference type="CDD" id="cd06224">
    <property type="entry name" value="REM"/>
    <property type="match status" value="1"/>
</dbReference>
<dbReference type="InterPro" id="IPR023578">
    <property type="entry name" value="Ras_GEF_dom_sf"/>
</dbReference>
<keyword evidence="3" id="KW-0479">Metal-binding</keyword>
<dbReference type="Gene3D" id="3.30.60.20">
    <property type="match status" value="1"/>
</dbReference>
<dbReference type="Proteomes" id="UP000663879">
    <property type="component" value="Unassembled WGS sequence"/>
</dbReference>
<keyword evidence="4" id="KW-0863">Zinc-finger</keyword>
<dbReference type="Pfam" id="PF00618">
    <property type="entry name" value="RasGEF_N"/>
    <property type="match status" value="1"/>
</dbReference>
<accession>A0A813MAN6</accession>
<feature type="region of interest" description="Disordered" evidence="8">
    <location>
        <begin position="1313"/>
        <end position="1355"/>
    </location>
</feature>
<dbReference type="Gene3D" id="1.10.238.10">
    <property type="entry name" value="EF-hand"/>
    <property type="match status" value="1"/>
</dbReference>
<evidence type="ECO:0000256" key="2">
    <source>
        <dbReference type="ARBA" id="ARBA00022658"/>
    </source>
</evidence>
<feature type="compositionally biased region" description="Polar residues" evidence="8">
    <location>
        <begin position="1313"/>
        <end position="1330"/>
    </location>
</feature>
<dbReference type="SMART" id="SM00109">
    <property type="entry name" value="C1"/>
    <property type="match status" value="1"/>
</dbReference>
<reference evidence="13" key="1">
    <citation type="submission" date="2021-02" db="EMBL/GenBank/DDBJ databases">
        <authorList>
            <person name="Nowell W R."/>
        </authorList>
    </citation>
    <scope>NUCLEOTIDE SEQUENCE</scope>
    <source>
        <strain evidence="13">Ploen Becks lab</strain>
    </source>
</reference>
<keyword evidence="14" id="KW-1185">Reference proteome</keyword>
<dbReference type="SMART" id="SM00054">
    <property type="entry name" value="EFh"/>
    <property type="match status" value="2"/>
</dbReference>
<feature type="compositionally biased region" description="Polar residues" evidence="8">
    <location>
        <begin position="1026"/>
        <end position="1038"/>
    </location>
</feature>
<evidence type="ECO:0000256" key="5">
    <source>
        <dbReference type="ARBA" id="ARBA00022833"/>
    </source>
</evidence>